<comment type="caution">
    <text evidence="1">The sequence shown here is derived from an EMBL/GenBank/DDBJ whole genome shotgun (WGS) entry which is preliminary data.</text>
</comment>
<keyword evidence="2" id="KW-1185">Reference proteome</keyword>
<organism evidence="1 2">
    <name type="scientific">Dactylosporangium maewongense</name>
    <dbReference type="NCBI Taxonomy" id="634393"/>
    <lineage>
        <taxon>Bacteria</taxon>
        <taxon>Bacillati</taxon>
        <taxon>Actinomycetota</taxon>
        <taxon>Actinomycetes</taxon>
        <taxon>Micromonosporales</taxon>
        <taxon>Micromonosporaceae</taxon>
        <taxon>Dactylosporangium</taxon>
    </lineage>
</organism>
<dbReference type="Gene3D" id="3.40.50.720">
    <property type="entry name" value="NAD(P)-binding Rossmann-like Domain"/>
    <property type="match status" value="1"/>
</dbReference>
<dbReference type="SUPFAM" id="SSF51735">
    <property type="entry name" value="NAD(P)-binding Rossmann-fold domains"/>
    <property type="match status" value="1"/>
</dbReference>
<dbReference type="InterPro" id="IPR036291">
    <property type="entry name" value="NAD(P)-bd_dom_sf"/>
</dbReference>
<evidence type="ECO:0000313" key="1">
    <source>
        <dbReference type="EMBL" id="GAA1499414.1"/>
    </source>
</evidence>
<proteinExistence type="predicted"/>
<dbReference type="EMBL" id="BAAAQD010000001">
    <property type="protein sequence ID" value="GAA1499414.1"/>
    <property type="molecule type" value="Genomic_DNA"/>
</dbReference>
<sequence>MTEPMPRLLIVGAGDLAGQVLYQLARDLRPVAVTLGGRRDAEVRGKVNLARLAALQVGRQPVVDGRRVDLDDVDATAETIAALRPDVIFNAASLQSWWVIGTLPPAAFQRLYRANFGPWLPMHLTPALRLMTAVRRSGVRPVVVNAAYPDAVHPVLHTAGLAPDAGIGNVANNVPALRLIAAERLGVPVRDVGVRFVAHHYVSHHVSRTGDAEPDTFRLQVTVKGADRTADVDVGTLFLPLTSSHRRLGGMAGQLMTAASALSVLRPLLHGDAAQAHAPGVGGLPGGYPVRIGHGAVALDLPASVGLGDAVAVNEAGQRRDGIDRIRPDGTVEFTEESAGIMRESLGYDCRTMRLADCADHALELGARYQEYAARSGQDRTAAPTAVG</sequence>
<dbReference type="Proteomes" id="UP001501470">
    <property type="component" value="Unassembled WGS sequence"/>
</dbReference>
<evidence type="ECO:0008006" key="3">
    <source>
        <dbReference type="Google" id="ProtNLM"/>
    </source>
</evidence>
<reference evidence="2" key="1">
    <citation type="journal article" date="2019" name="Int. J. Syst. Evol. Microbiol.">
        <title>The Global Catalogue of Microorganisms (GCM) 10K type strain sequencing project: providing services to taxonomists for standard genome sequencing and annotation.</title>
        <authorList>
            <consortium name="The Broad Institute Genomics Platform"/>
            <consortium name="The Broad Institute Genome Sequencing Center for Infectious Disease"/>
            <person name="Wu L."/>
            <person name="Ma J."/>
        </authorList>
    </citation>
    <scope>NUCLEOTIDE SEQUENCE [LARGE SCALE GENOMIC DNA]</scope>
    <source>
        <strain evidence="2">JCM 15933</strain>
    </source>
</reference>
<evidence type="ECO:0000313" key="2">
    <source>
        <dbReference type="Proteomes" id="UP001501470"/>
    </source>
</evidence>
<name>A0ABP4KBX5_9ACTN</name>
<gene>
    <name evidence="1" type="ORF">GCM10009827_000790</name>
</gene>
<dbReference type="RefSeq" id="WP_344498230.1">
    <property type="nucleotide sequence ID" value="NZ_BAAAQD010000001.1"/>
</dbReference>
<accession>A0ABP4KBX5</accession>
<protein>
    <recommendedName>
        <fullName evidence="3">Saccharopine dehydrogenase NADP binding domain-containing protein</fullName>
    </recommendedName>
</protein>